<dbReference type="InterPro" id="IPR011004">
    <property type="entry name" value="Trimer_LpxA-like_sf"/>
</dbReference>
<evidence type="ECO:0000313" key="2">
    <source>
        <dbReference type="Proteomes" id="UP000323671"/>
    </source>
</evidence>
<keyword evidence="2" id="KW-1185">Reference proteome</keyword>
<dbReference type="KEGG" id="otr:OTERR_29140"/>
<dbReference type="Gene3D" id="2.160.10.10">
    <property type="entry name" value="Hexapeptide repeat proteins"/>
    <property type="match status" value="1"/>
</dbReference>
<name>A0A5C1EBR4_9RHOO</name>
<dbReference type="Proteomes" id="UP000323671">
    <property type="component" value="Chromosome"/>
</dbReference>
<sequence>MPLAPYLDHTPQLGERVYLHPSAQVIGDVTIGADSSLWCNTVVRGDVNRIVIGTCSNVQDLAMAHVSHKTADKPEGSPLIIGDYVTIGHAAILHGCTIGNECLIGMGTIVMDDAVIADRVMVGAGSLVPPGKMLESGMLYTGRPVRAVRPLTEAEIAYLKYSAEHYVRVKNNYRDSAA</sequence>
<accession>A0A5C1EBR4</accession>
<reference evidence="1 2" key="1">
    <citation type="submission" date="2017-07" db="EMBL/GenBank/DDBJ databases">
        <title>Complete genome sequence of Oryzomicrobium terrae TPP412.</title>
        <authorList>
            <person name="Chiu L.-W."/>
            <person name="Lo K.-J."/>
            <person name="Tsai Y.-M."/>
            <person name="Lin S.-S."/>
            <person name="Kuo C.-H."/>
            <person name="Liu C.-T."/>
        </authorList>
    </citation>
    <scope>NUCLEOTIDE SEQUENCE [LARGE SCALE GENOMIC DNA]</scope>
    <source>
        <strain evidence="1 2">TPP412</strain>
    </source>
</reference>
<dbReference type="EMBL" id="CP022579">
    <property type="protein sequence ID" value="QEL66390.1"/>
    <property type="molecule type" value="Genomic_DNA"/>
</dbReference>
<organism evidence="1 2">
    <name type="scientific">Oryzomicrobium terrae</name>
    <dbReference type="NCBI Taxonomy" id="1735038"/>
    <lineage>
        <taxon>Bacteria</taxon>
        <taxon>Pseudomonadati</taxon>
        <taxon>Pseudomonadota</taxon>
        <taxon>Betaproteobacteria</taxon>
        <taxon>Rhodocyclales</taxon>
        <taxon>Rhodocyclaceae</taxon>
        <taxon>Oryzomicrobium</taxon>
    </lineage>
</organism>
<dbReference type="RefSeq" id="WP_149426245.1">
    <property type="nucleotide sequence ID" value="NZ_CP022579.1"/>
</dbReference>
<evidence type="ECO:0008006" key="3">
    <source>
        <dbReference type="Google" id="ProtNLM"/>
    </source>
</evidence>
<dbReference type="SUPFAM" id="SSF51161">
    <property type="entry name" value="Trimeric LpxA-like enzymes"/>
    <property type="match status" value="1"/>
</dbReference>
<protein>
    <recommendedName>
        <fullName evidence="3">Gamma carbonic anhydrase family protein</fullName>
    </recommendedName>
</protein>
<dbReference type="InterPro" id="IPR047324">
    <property type="entry name" value="LbH_gamma_CA-like"/>
</dbReference>
<evidence type="ECO:0000313" key="1">
    <source>
        <dbReference type="EMBL" id="QEL66390.1"/>
    </source>
</evidence>
<dbReference type="AlphaFoldDB" id="A0A5C1EBR4"/>
<dbReference type="Pfam" id="PF00132">
    <property type="entry name" value="Hexapep"/>
    <property type="match status" value="2"/>
</dbReference>
<dbReference type="PANTHER" id="PTHR13061:SF56">
    <property type="entry name" value="PROTEIN YRDA"/>
    <property type="match status" value="1"/>
</dbReference>
<proteinExistence type="predicted"/>
<dbReference type="InterPro" id="IPR050484">
    <property type="entry name" value="Transf_Hexapept/Carb_Anhydrase"/>
</dbReference>
<dbReference type="InterPro" id="IPR001451">
    <property type="entry name" value="Hexapep"/>
</dbReference>
<dbReference type="PANTHER" id="PTHR13061">
    <property type="entry name" value="DYNACTIN SUBUNIT P25"/>
    <property type="match status" value="1"/>
</dbReference>
<gene>
    <name evidence="1" type="ORF">OTERR_29140</name>
</gene>
<dbReference type="CDD" id="cd04645">
    <property type="entry name" value="LbH_gamma_CA_like"/>
    <property type="match status" value="1"/>
</dbReference>